<dbReference type="RefSeq" id="WP_344677430.1">
    <property type="nucleotide sequence ID" value="NZ_BAAAUX010000001.1"/>
</dbReference>
<proteinExistence type="predicted"/>
<evidence type="ECO:0000313" key="3">
    <source>
        <dbReference type="EMBL" id="GAA2774146.1"/>
    </source>
</evidence>
<organism evidence="3 4">
    <name type="scientific">Saccharopolyspora taberi</name>
    <dbReference type="NCBI Taxonomy" id="60895"/>
    <lineage>
        <taxon>Bacteria</taxon>
        <taxon>Bacillati</taxon>
        <taxon>Actinomycetota</taxon>
        <taxon>Actinomycetes</taxon>
        <taxon>Pseudonocardiales</taxon>
        <taxon>Pseudonocardiaceae</taxon>
        <taxon>Saccharopolyspora</taxon>
    </lineage>
</organism>
<keyword evidence="2" id="KW-0812">Transmembrane</keyword>
<feature type="transmembrane region" description="Helical" evidence="2">
    <location>
        <begin position="12"/>
        <end position="29"/>
    </location>
</feature>
<comment type="caution">
    <text evidence="3">The sequence shown here is derived from an EMBL/GenBank/DDBJ whole genome shotgun (WGS) entry which is preliminary data.</text>
</comment>
<keyword evidence="2" id="KW-1133">Transmembrane helix</keyword>
<sequence>MDAVLTAALQSAPQLGIGGVAVWLVVLLLRRESSSEERHTVELKRVNDAHDAELSELRADIAALRKQVDDLQLKLDIEREERRKAEDSAAEVLRRSGGGSS</sequence>
<evidence type="ECO:0008006" key="5">
    <source>
        <dbReference type="Google" id="ProtNLM"/>
    </source>
</evidence>
<keyword evidence="1" id="KW-0175">Coiled coil</keyword>
<name>A0ABN3V0U9_9PSEU</name>
<evidence type="ECO:0000313" key="4">
    <source>
        <dbReference type="Proteomes" id="UP001500979"/>
    </source>
</evidence>
<keyword evidence="2" id="KW-0472">Membrane</keyword>
<accession>A0ABN3V0U9</accession>
<protein>
    <recommendedName>
        <fullName evidence="5">DUF2746 domain-containing protein</fullName>
    </recommendedName>
</protein>
<evidence type="ECO:0000256" key="1">
    <source>
        <dbReference type="SAM" id="Coils"/>
    </source>
</evidence>
<dbReference type="Proteomes" id="UP001500979">
    <property type="component" value="Unassembled WGS sequence"/>
</dbReference>
<evidence type="ECO:0000256" key="2">
    <source>
        <dbReference type="SAM" id="Phobius"/>
    </source>
</evidence>
<gene>
    <name evidence="3" type="ORF">GCM10010470_02500</name>
</gene>
<keyword evidence="4" id="KW-1185">Reference proteome</keyword>
<feature type="coiled-coil region" evidence="1">
    <location>
        <begin position="47"/>
        <end position="95"/>
    </location>
</feature>
<dbReference type="EMBL" id="BAAAUX010000001">
    <property type="protein sequence ID" value="GAA2774146.1"/>
    <property type="molecule type" value="Genomic_DNA"/>
</dbReference>
<reference evidence="3 4" key="1">
    <citation type="journal article" date="2019" name="Int. J. Syst. Evol. Microbiol.">
        <title>The Global Catalogue of Microorganisms (GCM) 10K type strain sequencing project: providing services to taxonomists for standard genome sequencing and annotation.</title>
        <authorList>
            <consortium name="The Broad Institute Genomics Platform"/>
            <consortium name="The Broad Institute Genome Sequencing Center for Infectious Disease"/>
            <person name="Wu L."/>
            <person name="Ma J."/>
        </authorList>
    </citation>
    <scope>NUCLEOTIDE SEQUENCE [LARGE SCALE GENOMIC DNA]</scope>
    <source>
        <strain evidence="3 4">JCM 9383</strain>
    </source>
</reference>